<evidence type="ECO:0000313" key="4">
    <source>
        <dbReference type="Proteomes" id="UP001611383"/>
    </source>
</evidence>
<dbReference type="RefSeq" id="WP_395808429.1">
    <property type="nucleotide sequence ID" value="NZ_CP043494.1"/>
</dbReference>
<feature type="chain" id="PRO_5047510377" description="Lipoprotein" evidence="2">
    <location>
        <begin position="27"/>
        <end position="108"/>
    </location>
</feature>
<protein>
    <recommendedName>
        <fullName evidence="5">Lipoprotein</fullName>
    </recommendedName>
</protein>
<evidence type="ECO:0000256" key="1">
    <source>
        <dbReference type="SAM" id="MobiDB-lite"/>
    </source>
</evidence>
<proteinExistence type="predicted"/>
<sequence length="108" mass="11567">MRTKLCVLGAVLGTASVLPVVCTPSAAPTQQTKEEQTRGGVSRQAGQPFDGHGAEPLSPVEVPVSPVLDEPKHPCELVTVMRVPCDPANATCEYTYWECPRNVKPLRA</sequence>
<reference evidence="3 4" key="1">
    <citation type="submission" date="2019-08" db="EMBL/GenBank/DDBJ databases">
        <title>Archangium and Cystobacter genomes.</title>
        <authorList>
            <person name="Chen I.-C.K."/>
            <person name="Wielgoss S."/>
        </authorList>
    </citation>
    <scope>NUCLEOTIDE SEQUENCE [LARGE SCALE GENOMIC DNA]</scope>
    <source>
        <strain evidence="3 4">Cbm 6</strain>
    </source>
</reference>
<gene>
    <name evidence="3" type="ORF">F0U60_41810</name>
</gene>
<accession>A0ABY9X3H5</accession>
<organism evidence="3 4">
    <name type="scientific">Archangium minus</name>
    <dbReference type="NCBI Taxonomy" id="83450"/>
    <lineage>
        <taxon>Bacteria</taxon>
        <taxon>Pseudomonadati</taxon>
        <taxon>Myxococcota</taxon>
        <taxon>Myxococcia</taxon>
        <taxon>Myxococcales</taxon>
        <taxon>Cystobacterineae</taxon>
        <taxon>Archangiaceae</taxon>
        <taxon>Archangium</taxon>
    </lineage>
</organism>
<evidence type="ECO:0000313" key="3">
    <source>
        <dbReference type="EMBL" id="WNG49936.1"/>
    </source>
</evidence>
<name>A0ABY9X3H5_9BACT</name>
<keyword evidence="2" id="KW-0732">Signal</keyword>
<keyword evidence="4" id="KW-1185">Reference proteome</keyword>
<evidence type="ECO:0000256" key="2">
    <source>
        <dbReference type="SAM" id="SignalP"/>
    </source>
</evidence>
<feature type="signal peptide" evidence="2">
    <location>
        <begin position="1"/>
        <end position="26"/>
    </location>
</feature>
<evidence type="ECO:0008006" key="5">
    <source>
        <dbReference type="Google" id="ProtNLM"/>
    </source>
</evidence>
<feature type="region of interest" description="Disordered" evidence="1">
    <location>
        <begin position="24"/>
        <end position="65"/>
    </location>
</feature>
<dbReference type="EMBL" id="CP043494">
    <property type="protein sequence ID" value="WNG49936.1"/>
    <property type="molecule type" value="Genomic_DNA"/>
</dbReference>
<feature type="compositionally biased region" description="Low complexity" evidence="1">
    <location>
        <begin position="55"/>
        <end position="65"/>
    </location>
</feature>
<dbReference type="Proteomes" id="UP001611383">
    <property type="component" value="Chromosome"/>
</dbReference>